<dbReference type="PIRSF" id="PIRSF000137">
    <property type="entry name" value="Alcohol_oxidase"/>
    <property type="match status" value="1"/>
</dbReference>
<dbReference type="GO" id="GO:0016614">
    <property type="term" value="F:oxidoreductase activity, acting on CH-OH group of donors"/>
    <property type="evidence" value="ECO:0007669"/>
    <property type="project" value="InterPro"/>
</dbReference>
<evidence type="ECO:0000256" key="3">
    <source>
        <dbReference type="ARBA" id="ARBA00022630"/>
    </source>
</evidence>
<dbReference type="InterPro" id="IPR036188">
    <property type="entry name" value="FAD/NAD-bd_sf"/>
</dbReference>
<dbReference type="InterPro" id="IPR000172">
    <property type="entry name" value="GMC_OxRdtase_N"/>
</dbReference>
<dbReference type="Gene3D" id="3.30.560.10">
    <property type="entry name" value="Glucose Oxidase, domain 3"/>
    <property type="match status" value="1"/>
</dbReference>
<evidence type="ECO:0000259" key="8">
    <source>
        <dbReference type="PROSITE" id="PS00624"/>
    </source>
</evidence>
<evidence type="ECO:0000313" key="10">
    <source>
        <dbReference type="Proteomes" id="UP000255165"/>
    </source>
</evidence>
<dbReference type="GO" id="GO:0050660">
    <property type="term" value="F:flavin adenine dinucleotide binding"/>
    <property type="evidence" value="ECO:0007669"/>
    <property type="project" value="InterPro"/>
</dbReference>
<dbReference type="InterPro" id="IPR007867">
    <property type="entry name" value="GMC_OxRtase_C"/>
</dbReference>
<comment type="caution">
    <text evidence="9">The sequence shown here is derived from an EMBL/GenBank/DDBJ whole genome shotgun (WGS) entry which is preliminary data.</text>
</comment>
<dbReference type="PROSITE" id="PS51257">
    <property type="entry name" value="PROKAR_LIPOPROTEIN"/>
    <property type="match status" value="1"/>
</dbReference>
<dbReference type="InterPro" id="IPR012132">
    <property type="entry name" value="GMC_OxRdtase"/>
</dbReference>
<evidence type="ECO:0000259" key="7">
    <source>
        <dbReference type="PROSITE" id="PS00623"/>
    </source>
</evidence>
<keyword evidence="3 6" id="KW-0285">Flavoprotein</keyword>
<protein>
    <submittedName>
        <fullName evidence="9">Choline dehydrogenase</fullName>
    </submittedName>
</protein>
<dbReference type="Pfam" id="PF00732">
    <property type="entry name" value="GMC_oxred_N"/>
    <property type="match status" value="1"/>
</dbReference>
<feature type="domain" description="Glucose-methanol-choline oxidoreductase N-terminal" evidence="8">
    <location>
        <begin position="255"/>
        <end position="269"/>
    </location>
</feature>
<dbReference type="PANTHER" id="PTHR11552">
    <property type="entry name" value="GLUCOSE-METHANOL-CHOLINE GMC OXIDOREDUCTASE"/>
    <property type="match status" value="1"/>
</dbReference>
<dbReference type="RefSeq" id="WP_115213356.1">
    <property type="nucleotide sequence ID" value="NZ_QKWJ01000027.1"/>
</dbReference>
<organism evidence="9 10">
    <name type="scientific">Cupriavidus lacunae</name>
    <dbReference type="NCBI Taxonomy" id="2666307"/>
    <lineage>
        <taxon>Bacteria</taxon>
        <taxon>Pseudomonadati</taxon>
        <taxon>Pseudomonadota</taxon>
        <taxon>Betaproteobacteria</taxon>
        <taxon>Burkholderiales</taxon>
        <taxon>Burkholderiaceae</taxon>
        <taxon>Cupriavidus</taxon>
    </lineage>
</organism>
<dbReference type="AlphaFoldDB" id="A0A370NRU8"/>
<evidence type="ECO:0000256" key="2">
    <source>
        <dbReference type="ARBA" id="ARBA00010790"/>
    </source>
</evidence>
<evidence type="ECO:0000313" key="9">
    <source>
        <dbReference type="EMBL" id="RDK08332.1"/>
    </source>
</evidence>
<dbReference type="NCBIfam" id="NF002550">
    <property type="entry name" value="PRK02106.1"/>
    <property type="match status" value="1"/>
</dbReference>
<name>A0A370NRU8_9BURK</name>
<dbReference type="Pfam" id="PF05199">
    <property type="entry name" value="GMC_oxred_C"/>
    <property type="match status" value="1"/>
</dbReference>
<dbReference type="EMBL" id="QKWJ01000027">
    <property type="protein sequence ID" value="RDK08332.1"/>
    <property type="molecule type" value="Genomic_DNA"/>
</dbReference>
<evidence type="ECO:0000256" key="6">
    <source>
        <dbReference type="RuleBase" id="RU003968"/>
    </source>
</evidence>
<dbReference type="PROSITE" id="PS00624">
    <property type="entry name" value="GMC_OXRED_2"/>
    <property type="match status" value="1"/>
</dbReference>
<accession>A0A370NRU8</accession>
<keyword evidence="4 5" id="KW-0274">FAD</keyword>
<proteinExistence type="inferred from homology"/>
<dbReference type="SUPFAM" id="SSF51905">
    <property type="entry name" value="FAD/NAD(P)-binding domain"/>
    <property type="match status" value="1"/>
</dbReference>
<feature type="domain" description="Glucose-methanol-choline oxidoreductase N-terminal" evidence="7">
    <location>
        <begin position="83"/>
        <end position="106"/>
    </location>
</feature>
<evidence type="ECO:0000256" key="5">
    <source>
        <dbReference type="PIRSR" id="PIRSR000137-2"/>
    </source>
</evidence>
<dbReference type="PANTHER" id="PTHR11552:SF147">
    <property type="entry name" value="CHOLINE DEHYDROGENASE, MITOCHONDRIAL"/>
    <property type="match status" value="1"/>
</dbReference>
<dbReference type="Proteomes" id="UP000255165">
    <property type="component" value="Unassembled WGS sequence"/>
</dbReference>
<comment type="cofactor">
    <cofactor evidence="1 5">
        <name>FAD</name>
        <dbReference type="ChEBI" id="CHEBI:57692"/>
    </cofactor>
</comment>
<dbReference type="Gene3D" id="3.50.50.60">
    <property type="entry name" value="FAD/NAD(P)-binding domain"/>
    <property type="match status" value="1"/>
</dbReference>
<feature type="binding site" evidence="5">
    <location>
        <begin position="93"/>
        <end position="96"/>
    </location>
    <ligand>
        <name>FAD</name>
        <dbReference type="ChEBI" id="CHEBI:57692"/>
    </ligand>
</feature>
<reference evidence="10" key="1">
    <citation type="submission" date="2018-06" db="EMBL/GenBank/DDBJ databases">
        <authorList>
            <person name="Feng T."/>
            <person name="Jeon C.O."/>
        </authorList>
    </citation>
    <scope>NUCLEOTIDE SEQUENCE [LARGE SCALE GENOMIC DNA]</scope>
    <source>
        <strain evidence="10">S23</strain>
    </source>
</reference>
<comment type="similarity">
    <text evidence="2 6">Belongs to the GMC oxidoreductase family.</text>
</comment>
<keyword evidence="10" id="KW-1185">Reference proteome</keyword>
<sequence>MTERTYDYIIVGAGSAGCALAGRLSEDGRYSVLLLEAGPADKNIWIHIPIGYGKTMFDARYNWRFYTEAQPHLNQRKVYWPRGRTLGGSSSINGLVYVRGQAEDYDHWASLGNAGWAWKDVLPYFIKSETNHSLGGAYHGKSGPLQVSPIREKHELVEAFIGAAGELGIPRTDDFNGASQEGAGYYQLTSRNGWRCSSAKAYLKPARSRPNLVVETDAQTSRVLFEGTTAVGVSFRQHGRERIARATREVILCAGAIQSPQLLQLSGIGPAALLRSHGIPVVADSAGVGENLQDHLQVRLMYKCARPITTNDDLQSLWRRMKIGLKWMLFRKGPLAIGIQLGGLFTRALEDAGTPDIQFHFGTISADSTAGKPHAFSGFTMSMCQLRPTSRGSLRITSRDPSVPPAMTPNYLATAHDRSVMIAGVKVARALAGTRSLSPYILDEYLPGSGVQTDDEILAFIRAYGSSIFHPVGTCRMGSDAGAVLDERLRVRGVRRLRVADASIMPTLVSGNTNAPAIMIGEKAADMTLEDAGPGRGDALPALLTVPGAQAERTAAPGPAVQA</sequence>
<gene>
    <name evidence="9" type="ORF">DN412_21060</name>
</gene>
<evidence type="ECO:0000256" key="1">
    <source>
        <dbReference type="ARBA" id="ARBA00001974"/>
    </source>
</evidence>
<dbReference type="PROSITE" id="PS00623">
    <property type="entry name" value="GMC_OXRED_1"/>
    <property type="match status" value="1"/>
</dbReference>
<evidence type="ECO:0000256" key="4">
    <source>
        <dbReference type="ARBA" id="ARBA00022827"/>
    </source>
</evidence>
<dbReference type="SUPFAM" id="SSF54373">
    <property type="entry name" value="FAD-linked reductases, C-terminal domain"/>
    <property type="match status" value="1"/>
</dbReference>